<proteinExistence type="predicted"/>
<name>A0ABR9AEW6_9BACT</name>
<accession>A0ABR9AEW6</accession>
<dbReference type="InterPro" id="IPR029068">
    <property type="entry name" value="Glyas_Bleomycin-R_OHBP_Dase"/>
</dbReference>
<organism evidence="2 3">
    <name type="scientific">Echinicola arenosa</name>
    <dbReference type="NCBI Taxonomy" id="2774144"/>
    <lineage>
        <taxon>Bacteria</taxon>
        <taxon>Pseudomonadati</taxon>
        <taxon>Bacteroidota</taxon>
        <taxon>Cytophagia</taxon>
        <taxon>Cytophagales</taxon>
        <taxon>Cyclobacteriaceae</taxon>
        <taxon>Echinicola</taxon>
    </lineage>
</organism>
<dbReference type="RefSeq" id="WP_192007123.1">
    <property type="nucleotide sequence ID" value="NZ_JACYTQ010000001.1"/>
</dbReference>
<dbReference type="EMBL" id="JACYTQ010000001">
    <property type="protein sequence ID" value="MBD8487347.1"/>
    <property type="molecule type" value="Genomic_DNA"/>
</dbReference>
<dbReference type="Gene3D" id="3.10.180.10">
    <property type="entry name" value="2,3-Dihydroxybiphenyl 1,2-Dioxygenase, domain 1"/>
    <property type="match status" value="1"/>
</dbReference>
<dbReference type="InterPro" id="IPR004360">
    <property type="entry name" value="Glyas_Fos-R_dOase_dom"/>
</dbReference>
<dbReference type="PROSITE" id="PS51819">
    <property type="entry name" value="VOC"/>
    <property type="match status" value="1"/>
</dbReference>
<dbReference type="InterPro" id="IPR037523">
    <property type="entry name" value="VOC_core"/>
</dbReference>
<evidence type="ECO:0000313" key="2">
    <source>
        <dbReference type="EMBL" id="MBD8487347.1"/>
    </source>
</evidence>
<dbReference type="PANTHER" id="PTHR33993:SF2">
    <property type="entry name" value="VOC DOMAIN-CONTAINING PROTEIN"/>
    <property type="match status" value="1"/>
</dbReference>
<gene>
    <name evidence="2" type="ORF">IFO69_01165</name>
</gene>
<reference evidence="2 3" key="1">
    <citation type="submission" date="2020-09" db="EMBL/GenBank/DDBJ databases">
        <title>Echinicola sp. CAU 1574 isolated from sand of Sido Beach.</title>
        <authorList>
            <person name="Kim W."/>
        </authorList>
    </citation>
    <scope>NUCLEOTIDE SEQUENCE [LARGE SCALE GENOMIC DNA]</scope>
    <source>
        <strain evidence="2 3">CAU 1574</strain>
    </source>
</reference>
<evidence type="ECO:0000259" key="1">
    <source>
        <dbReference type="PROSITE" id="PS51819"/>
    </source>
</evidence>
<protein>
    <submittedName>
        <fullName evidence="2">VOC family protein</fullName>
    </submittedName>
</protein>
<dbReference type="Pfam" id="PF00903">
    <property type="entry name" value="Glyoxalase"/>
    <property type="match status" value="1"/>
</dbReference>
<dbReference type="Proteomes" id="UP000647133">
    <property type="component" value="Unassembled WGS sequence"/>
</dbReference>
<dbReference type="SUPFAM" id="SSF54593">
    <property type="entry name" value="Glyoxalase/Bleomycin resistance protein/Dihydroxybiphenyl dioxygenase"/>
    <property type="match status" value="1"/>
</dbReference>
<feature type="domain" description="VOC" evidence="1">
    <location>
        <begin position="8"/>
        <end position="129"/>
    </location>
</feature>
<sequence>MTGKAKNPFTWVEIYVEDMDRAQKFYEAIFNVKMTALAMPEGMGEMQMLSFPWVEGERNISGALVKMENMKPGTGGTLVYFTCDDCSVEESRVESAGGKVFQTKMSIGEYGFCSIITDTEGNTVGLHSIK</sequence>
<dbReference type="CDD" id="cd07247">
    <property type="entry name" value="SgaA_N_like"/>
    <property type="match status" value="1"/>
</dbReference>
<evidence type="ECO:0000313" key="3">
    <source>
        <dbReference type="Proteomes" id="UP000647133"/>
    </source>
</evidence>
<dbReference type="InterPro" id="IPR052164">
    <property type="entry name" value="Anthracycline_SecMetBiosynth"/>
</dbReference>
<comment type="caution">
    <text evidence="2">The sequence shown here is derived from an EMBL/GenBank/DDBJ whole genome shotgun (WGS) entry which is preliminary data.</text>
</comment>
<keyword evidence="3" id="KW-1185">Reference proteome</keyword>
<dbReference type="PANTHER" id="PTHR33993">
    <property type="entry name" value="GLYOXALASE-RELATED"/>
    <property type="match status" value="1"/>
</dbReference>